<dbReference type="FunFam" id="2.60.40.10:FF:001434">
    <property type="entry name" value="titin isoform X1"/>
    <property type="match status" value="1"/>
</dbReference>
<evidence type="ECO:0000256" key="4">
    <source>
        <dbReference type="ARBA" id="ARBA00022490"/>
    </source>
</evidence>
<dbReference type="PROSITE" id="PS50853">
    <property type="entry name" value="FN3"/>
    <property type="match status" value="3"/>
</dbReference>
<organism evidence="12 13">
    <name type="scientific">Hucho hucho</name>
    <name type="common">huchen</name>
    <dbReference type="NCBI Taxonomy" id="62062"/>
    <lineage>
        <taxon>Eukaryota</taxon>
        <taxon>Metazoa</taxon>
        <taxon>Chordata</taxon>
        <taxon>Craniata</taxon>
        <taxon>Vertebrata</taxon>
        <taxon>Euteleostomi</taxon>
        <taxon>Actinopterygii</taxon>
        <taxon>Neopterygii</taxon>
        <taxon>Teleostei</taxon>
        <taxon>Protacanthopterygii</taxon>
        <taxon>Salmoniformes</taxon>
        <taxon>Salmonidae</taxon>
        <taxon>Salmoninae</taxon>
        <taxon>Hucho</taxon>
    </lineage>
</organism>
<dbReference type="SUPFAM" id="SSF48726">
    <property type="entry name" value="Immunoglobulin"/>
    <property type="match status" value="3"/>
</dbReference>
<dbReference type="Pfam" id="PF00041">
    <property type="entry name" value="fn3"/>
    <property type="match status" value="3"/>
</dbReference>
<evidence type="ECO:0000256" key="2">
    <source>
        <dbReference type="ARBA" id="ARBA00004496"/>
    </source>
</evidence>
<dbReference type="GO" id="GO:0031430">
    <property type="term" value="C:M band"/>
    <property type="evidence" value="ECO:0007669"/>
    <property type="project" value="TreeGrafter"/>
</dbReference>
<dbReference type="PANTHER" id="PTHR14340">
    <property type="entry name" value="MICROFIBRIL-ASSOCIATED GLYCOPROTEIN 3"/>
    <property type="match status" value="1"/>
</dbReference>
<dbReference type="Pfam" id="PF07679">
    <property type="entry name" value="I-set"/>
    <property type="match status" value="3"/>
</dbReference>
<dbReference type="InterPro" id="IPR007110">
    <property type="entry name" value="Ig-like_dom"/>
</dbReference>
<dbReference type="SMART" id="SM00408">
    <property type="entry name" value="IGc2"/>
    <property type="match status" value="2"/>
</dbReference>
<evidence type="ECO:0000313" key="12">
    <source>
        <dbReference type="Ensembl" id="ENSHHUP00000040126.1"/>
    </source>
</evidence>
<keyword evidence="6" id="KW-1015">Disulfide bond</keyword>
<feature type="region of interest" description="Disordered" evidence="9">
    <location>
        <begin position="515"/>
        <end position="534"/>
    </location>
</feature>
<keyword evidence="4" id="KW-0963">Cytoplasm</keyword>
<dbReference type="GO" id="GO:0008307">
    <property type="term" value="F:structural constituent of muscle"/>
    <property type="evidence" value="ECO:0007669"/>
    <property type="project" value="TreeGrafter"/>
</dbReference>
<dbReference type="FunFam" id="2.60.40.10:FF:000986">
    <property type="entry name" value="Titin b"/>
    <property type="match status" value="1"/>
</dbReference>
<dbReference type="FunFam" id="2.60.40.10:FF:000034">
    <property type="entry name" value="Titin isoform A"/>
    <property type="match status" value="1"/>
</dbReference>
<evidence type="ECO:0000259" key="10">
    <source>
        <dbReference type="PROSITE" id="PS50835"/>
    </source>
</evidence>
<evidence type="ECO:0000256" key="9">
    <source>
        <dbReference type="SAM" id="MobiDB-lite"/>
    </source>
</evidence>
<dbReference type="InterPro" id="IPR036116">
    <property type="entry name" value="FN3_sf"/>
</dbReference>
<dbReference type="PROSITE" id="PS50835">
    <property type="entry name" value="IG_LIKE"/>
    <property type="match status" value="2"/>
</dbReference>
<evidence type="ECO:0000256" key="6">
    <source>
        <dbReference type="ARBA" id="ARBA00023157"/>
    </source>
</evidence>
<dbReference type="Proteomes" id="UP000314982">
    <property type="component" value="Unassembled WGS sequence"/>
</dbReference>
<comment type="similarity">
    <text evidence="3">Belongs to the protein kinase superfamily. CAMK Ser/Thr protein kinase family.</text>
</comment>
<comment type="subcellular location">
    <subcellularLocation>
        <location evidence="2">Cytoplasm</location>
    </subcellularLocation>
    <subcellularLocation>
        <location evidence="1">Nucleus</location>
    </subcellularLocation>
</comment>
<reference evidence="12" key="2">
    <citation type="submission" date="2025-08" db="UniProtKB">
        <authorList>
            <consortium name="Ensembl"/>
        </authorList>
    </citation>
    <scope>IDENTIFICATION</scope>
</reference>
<evidence type="ECO:0000256" key="1">
    <source>
        <dbReference type="ARBA" id="ARBA00004123"/>
    </source>
</evidence>
<dbReference type="SUPFAM" id="SSF49265">
    <property type="entry name" value="Fibronectin type III"/>
    <property type="match status" value="2"/>
</dbReference>
<dbReference type="PANTHER" id="PTHR14340:SF13">
    <property type="entry name" value="TITIN"/>
    <property type="match status" value="1"/>
</dbReference>
<feature type="domain" description="Ig-like" evidence="10">
    <location>
        <begin position="1"/>
        <end position="62"/>
    </location>
</feature>
<keyword evidence="8" id="KW-0393">Immunoglobulin domain</keyword>
<dbReference type="GO" id="GO:0045214">
    <property type="term" value="P:sarcomere organization"/>
    <property type="evidence" value="ECO:0007669"/>
    <property type="project" value="TreeGrafter"/>
</dbReference>
<dbReference type="FunFam" id="2.60.40.10:FF:000050">
    <property type="entry name" value="Titin isoform B"/>
    <property type="match status" value="1"/>
</dbReference>
<reference evidence="13" key="1">
    <citation type="submission" date="2018-06" db="EMBL/GenBank/DDBJ databases">
        <title>Genome assembly of Danube salmon.</title>
        <authorList>
            <person name="Macqueen D.J."/>
            <person name="Gundappa M.K."/>
        </authorList>
    </citation>
    <scope>NUCLEOTIDE SEQUENCE [LARGE SCALE GENOMIC DNA]</scope>
</reference>
<keyword evidence="5" id="KW-0677">Repeat</keyword>
<dbReference type="CDD" id="cd00063">
    <property type="entry name" value="FN3"/>
    <property type="match status" value="3"/>
</dbReference>
<feature type="domain" description="Fibronectin type-III" evidence="11">
    <location>
        <begin position="532"/>
        <end position="626"/>
    </location>
</feature>
<dbReference type="GO" id="GO:0048738">
    <property type="term" value="P:cardiac muscle tissue development"/>
    <property type="evidence" value="ECO:0007669"/>
    <property type="project" value="TreeGrafter"/>
</dbReference>
<name>A0A4W5MMJ7_9TELE</name>
<evidence type="ECO:0008006" key="14">
    <source>
        <dbReference type="Google" id="ProtNLM"/>
    </source>
</evidence>
<dbReference type="InterPro" id="IPR013098">
    <property type="entry name" value="Ig_I-set"/>
</dbReference>
<dbReference type="FunFam" id="2.60.40.10:FF:000135">
    <property type="entry name" value="Titin a"/>
    <property type="match status" value="1"/>
</dbReference>
<evidence type="ECO:0000256" key="7">
    <source>
        <dbReference type="ARBA" id="ARBA00023242"/>
    </source>
</evidence>
<feature type="domain" description="Fibronectin type-III" evidence="11">
    <location>
        <begin position="432"/>
        <end position="527"/>
    </location>
</feature>
<evidence type="ECO:0000256" key="5">
    <source>
        <dbReference type="ARBA" id="ARBA00022737"/>
    </source>
</evidence>
<evidence type="ECO:0000313" key="13">
    <source>
        <dbReference type="Proteomes" id="UP000314982"/>
    </source>
</evidence>
<accession>A0A4W5MMJ7</accession>
<evidence type="ECO:0000259" key="11">
    <source>
        <dbReference type="PROSITE" id="PS50853"/>
    </source>
</evidence>
<evidence type="ECO:0000256" key="8">
    <source>
        <dbReference type="ARBA" id="ARBA00023319"/>
    </source>
</evidence>
<dbReference type="InterPro" id="IPR036179">
    <property type="entry name" value="Ig-like_dom_sf"/>
</dbReference>
<dbReference type="GeneTree" id="ENSGT01150000286978"/>
<dbReference type="InterPro" id="IPR003599">
    <property type="entry name" value="Ig_sub"/>
</dbReference>
<reference evidence="12" key="3">
    <citation type="submission" date="2025-09" db="UniProtKB">
        <authorList>
            <consortium name="Ensembl"/>
        </authorList>
    </citation>
    <scope>IDENTIFICATION</scope>
</reference>
<protein>
    <recommendedName>
        <fullName evidence="14">Immunoglobulin like and fibronectin type III domain containing 1, tandem duplicate 2</fullName>
    </recommendedName>
</protein>
<feature type="domain" description="Fibronectin type-III" evidence="11">
    <location>
        <begin position="331"/>
        <end position="430"/>
    </location>
</feature>
<dbReference type="InterPro" id="IPR013783">
    <property type="entry name" value="Ig-like_fold"/>
</dbReference>
<feature type="domain" description="Ig-like" evidence="10">
    <location>
        <begin position="77"/>
        <end position="116"/>
    </location>
</feature>
<dbReference type="SMART" id="SM00060">
    <property type="entry name" value="FN3"/>
    <property type="match status" value="3"/>
</dbReference>
<keyword evidence="13" id="KW-1185">Reference proteome</keyword>
<dbReference type="Ensembl" id="ENSHHUT00000041684.1">
    <property type="protein sequence ID" value="ENSHHUP00000040126.1"/>
    <property type="gene ID" value="ENSHHUG00000024711.1"/>
</dbReference>
<keyword evidence="7" id="KW-0539">Nucleus</keyword>
<dbReference type="InterPro" id="IPR003598">
    <property type="entry name" value="Ig_sub2"/>
</dbReference>
<dbReference type="GO" id="GO:0005634">
    <property type="term" value="C:nucleus"/>
    <property type="evidence" value="ECO:0007669"/>
    <property type="project" value="UniProtKB-SubCell"/>
</dbReference>
<sequence>QEKKTISFSCKVNRPDITVKWMKAGQEITMSKRILYRVEKDKHTLTIKDCVMDDEGEYTVMAGDDKCTAELILNEAPTDFSTPLKDQTITEFEDAEFSCKLSKEKAVVKWYRNGREIREGPRPRDQGEYRVVAKEKDARAKLELAAVPKIKTTDQNLVTDAGKPFVMAIPYDAYPRAEAEWFFNIVSLPVQNIDTSADKTEYRLKSPKKTDQGRYKIVIKNKHGQGEAFINLDVIVDVKLIEGLIVKAGSTIVLPAVMKGIPTPTAKWVSDGKELATKANVKIDTEGMNTSLTITGCVRGDTGEYLLTVANPAGSKTVALHVTVLDVPGAPIGPINILEVTPDHMVINWRPPKDDGGTPLTCYIVEKKDTKKAWEPWSVVCSGCTGTKAKISRLEKGREYILRVRAENKVGIGAGLESPPTIAKHMFDPPGPPGQPTCSDITENAVTIEWTLPEFDGGSPVSGYVVERREMTGKWIRVNKTPVLDLRYRASGLFENNSYEFRIFAENVAGVSEPSPVSDPVKCTRPITKPGPPLNPKLRDWSKSYADLVWTKPTRDGGSPILGYIVECQKSASAKWEKVHKDLIPMCAFRAMGLTEGMEYRFRISASNIIGDGKPTELSETLGRRQCLSMSEYWVSSVFSLISELLHFSIAAWSLNICP</sequence>
<dbReference type="PRINTS" id="PR00014">
    <property type="entry name" value="FNTYPEIII"/>
</dbReference>
<dbReference type="InterPro" id="IPR003961">
    <property type="entry name" value="FN3_dom"/>
</dbReference>
<evidence type="ECO:0000256" key="3">
    <source>
        <dbReference type="ARBA" id="ARBA00006692"/>
    </source>
</evidence>
<proteinExistence type="inferred from homology"/>
<dbReference type="Gene3D" id="2.60.40.10">
    <property type="entry name" value="Immunoglobulins"/>
    <property type="match status" value="7"/>
</dbReference>
<dbReference type="FunFam" id="2.60.40.10:FF:000003">
    <property type="entry name" value="Titin isoform E"/>
    <property type="match status" value="1"/>
</dbReference>
<dbReference type="SMART" id="SM00409">
    <property type="entry name" value="IG"/>
    <property type="match status" value="3"/>
</dbReference>
<dbReference type="AlphaFoldDB" id="A0A4W5MMJ7"/>